<evidence type="ECO:0000256" key="4">
    <source>
        <dbReference type="PROSITE-ProRule" id="PRU00335"/>
    </source>
</evidence>
<dbReference type="InterPro" id="IPR050109">
    <property type="entry name" value="HTH-type_TetR-like_transc_reg"/>
</dbReference>
<keyword evidence="1" id="KW-0805">Transcription regulation</keyword>
<evidence type="ECO:0000313" key="6">
    <source>
        <dbReference type="EMBL" id="NKY36139.1"/>
    </source>
</evidence>
<dbReference type="Proteomes" id="UP000565715">
    <property type="component" value="Unassembled WGS sequence"/>
</dbReference>
<proteinExistence type="predicted"/>
<evidence type="ECO:0000313" key="7">
    <source>
        <dbReference type="Proteomes" id="UP000565715"/>
    </source>
</evidence>
<dbReference type="InterPro" id="IPR009057">
    <property type="entry name" value="Homeodomain-like_sf"/>
</dbReference>
<dbReference type="Gene3D" id="1.10.357.10">
    <property type="entry name" value="Tetracycline Repressor, domain 2"/>
    <property type="match status" value="1"/>
</dbReference>
<evidence type="ECO:0000256" key="3">
    <source>
        <dbReference type="ARBA" id="ARBA00023163"/>
    </source>
</evidence>
<keyword evidence="2 4" id="KW-0238">DNA-binding</keyword>
<dbReference type="RefSeq" id="WP_068045119.1">
    <property type="nucleotide sequence ID" value="NZ_JAAXOO010000006.1"/>
</dbReference>
<dbReference type="Pfam" id="PF00440">
    <property type="entry name" value="TetR_N"/>
    <property type="match status" value="1"/>
</dbReference>
<keyword evidence="3" id="KW-0804">Transcription</keyword>
<evidence type="ECO:0000256" key="2">
    <source>
        <dbReference type="ARBA" id="ARBA00023125"/>
    </source>
</evidence>
<dbReference type="Gene3D" id="1.10.10.60">
    <property type="entry name" value="Homeodomain-like"/>
    <property type="match status" value="1"/>
</dbReference>
<reference evidence="6 7" key="1">
    <citation type="submission" date="2020-04" db="EMBL/GenBank/DDBJ databases">
        <title>MicrobeNet Type strains.</title>
        <authorList>
            <person name="Nicholson A.C."/>
        </authorList>
    </citation>
    <scope>NUCLEOTIDE SEQUENCE [LARGE SCALE GENOMIC DNA]</scope>
    <source>
        <strain evidence="6 7">DSM 45078</strain>
    </source>
</reference>
<keyword evidence="7" id="KW-1185">Reference proteome</keyword>
<accession>A0A846XLK6</accession>
<dbReference type="GO" id="GO:0003700">
    <property type="term" value="F:DNA-binding transcription factor activity"/>
    <property type="evidence" value="ECO:0007669"/>
    <property type="project" value="TreeGrafter"/>
</dbReference>
<dbReference type="InterPro" id="IPR001647">
    <property type="entry name" value="HTH_TetR"/>
</dbReference>
<dbReference type="AlphaFoldDB" id="A0A846XLK6"/>
<dbReference type="GO" id="GO:0000976">
    <property type="term" value="F:transcription cis-regulatory region binding"/>
    <property type="evidence" value="ECO:0007669"/>
    <property type="project" value="TreeGrafter"/>
</dbReference>
<comment type="caution">
    <text evidence="6">The sequence shown here is derived from an EMBL/GenBank/DDBJ whole genome shotgun (WGS) entry which is preliminary data.</text>
</comment>
<organism evidence="6 7">
    <name type="scientific">Nocardia speluncae</name>
    <dbReference type="NCBI Taxonomy" id="419477"/>
    <lineage>
        <taxon>Bacteria</taxon>
        <taxon>Bacillati</taxon>
        <taxon>Actinomycetota</taxon>
        <taxon>Actinomycetes</taxon>
        <taxon>Mycobacteriales</taxon>
        <taxon>Nocardiaceae</taxon>
        <taxon>Nocardia</taxon>
    </lineage>
</organism>
<dbReference type="PRINTS" id="PR00455">
    <property type="entry name" value="HTHTETR"/>
</dbReference>
<gene>
    <name evidence="6" type="ORF">HGA13_24155</name>
</gene>
<dbReference type="PANTHER" id="PTHR30055:SF234">
    <property type="entry name" value="HTH-TYPE TRANSCRIPTIONAL REGULATOR BETI"/>
    <property type="match status" value="1"/>
</dbReference>
<dbReference type="Pfam" id="PF17754">
    <property type="entry name" value="TetR_C_14"/>
    <property type="match status" value="1"/>
</dbReference>
<feature type="domain" description="HTH tetR-type" evidence="5">
    <location>
        <begin position="12"/>
        <end position="72"/>
    </location>
</feature>
<dbReference type="InterPro" id="IPR041347">
    <property type="entry name" value="MftR_C"/>
</dbReference>
<sequence>MSTGGLRELKKKRTREAIQDHALRLYQEQGYANTTLEEVAAAAEVSPSTLFRYFPAKPDTVLFDRVDPIFLEKFLAEPAGVSPLQAARNAILGVLNSTDVDMAALETTRMKLIATVPELRAAVVTKIETDMPPFIEAFARRVGRQPDDPLVRYWTGAVAGVAVMAYLRAVDNDEDIYVIVNEALEFLENGMPL</sequence>
<name>A0A846XLK6_9NOCA</name>
<dbReference type="SUPFAM" id="SSF46689">
    <property type="entry name" value="Homeodomain-like"/>
    <property type="match status" value="1"/>
</dbReference>
<protein>
    <submittedName>
        <fullName evidence="6">TetR family transcriptional regulator</fullName>
    </submittedName>
</protein>
<evidence type="ECO:0000259" key="5">
    <source>
        <dbReference type="PROSITE" id="PS50977"/>
    </source>
</evidence>
<feature type="DNA-binding region" description="H-T-H motif" evidence="4">
    <location>
        <begin position="35"/>
        <end position="54"/>
    </location>
</feature>
<dbReference type="PROSITE" id="PS50977">
    <property type="entry name" value="HTH_TETR_2"/>
    <property type="match status" value="1"/>
</dbReference>
<evidence type="ECO:0000256" key="1">
    <source>
        <dbReference type="ARBA" id="ARBA00023015"/>
    </source>
</evidence>
<dbReference type="EMBL" id="JAAXOO010000006">
    <property type="protein sequence ID" value="NKY36139.1"/>
    <property type="molecule type" value="Genomic_DNA"/>
</dbReference>
<dbReference type="PANTHER" id="PTHR30055">
    <property type="entry name" value="HTH-TYPE TRANSCRIPTIONAL REGULATOR RUTR"/>
    <property type="match status" value="1"/>
</dbReference>